<keyword evidence="3" id="KW-1185">Reference proteome</keyword>
<reference evidence="2 3" key="1">
    <citation type="journal article" date="2013" name="ISME J.">
        <title>A metabolic model for members of the genus Tetrasphaera involved in enhanced biological phosphorus removal.</title>
        <authorList>
            <person name="Kristiansen R."/>
            <person name="Nguyen H.T.T."/>
            <person name="Saunders A.M."/>
            <person name="Nielsen J.L."/>
            <person name="Wimmer R."/>
            <person name="Le V.Q."/>
            <person name="McIlroy S.J."/>
            <person name="Petrovski S."/>
            <person name="Seviour R.J."/>
            <person name="Calteau A."/>
            <person name="Nielsen K.L."/>
            <person name="Nielsen P.H."/>
        </authorList>
    </citation>
    <scope>NUCLEOTIDE SEQUENCE [LARGE SCALE GENOMIC DNA]</scope>
    <source>
        <strain evidence="2 3">Ben 74</strain>
    </source>
</reference>
<comment type="caution">
    <text evidence="2">The sequence shown here is derived from an EMBL/GenBank/DDBJ whole genome shotgun (WGS) entry which is preliminary data.</text>
</comment>
<gene>
    <name evidence="2" type="ORF">BN13_590009</name>
</gene>
<evidence type="ECO:0000313" key="2">
    <source>
        <dbReference type="EMBL" id="CCI54083.1"/>
    </source>
</evidence>
<dbReference type="EMBL" id="CAJC01000171">
    <property type="protein sequence ID" value="CCI54083.1"/>
    <property type="molecule type" value="Genomic_DNA"/>
</dbReference>
<feature type="region of interest" description="Disordered" evidence="1">
    <location>
        <begin position="40"/>
        <end position="87"/>
    </location>
</feature>
<proteinExistence type="predicted"/>
<evidence type="ECO:0000313" key="3">
    <source>
        <dbReference type="Proteomes" id="UP000035720"/>
    </source>
</evidence>
<dbReference type="AlphaFoldDB" id="A0A077MFR3"/>
<dbReference type="Proteomes" id="UP000035720">
    <property type="component" value="Unassembled WGS sequence"/>
</dbReference>
<sequence>MTTEAAALLISAVSLLLAGLSLGWQIAQWLLSAGRPKPFSCMRSGKERARTTARSRPDRTRSGRHPGHLTAELRCQSSGRRSTVGAE</sequence>
<feature type="compositionally biased region" description="Basic and acidic residues" evidence="1">
    <location>
        <begin position="44"/>
        <end position="61"/>
    </location>
</feature>
<name>A0A077MFR3_9MICO</name>
<protein>
    <submittedName>
        <fullName evidence="2">Uncharacterized protein</fullName>
    </submittedName>
</protein>
<organism evidence="2 3">
    <name type="scientific">Nostocoides jenkinsii Ben 74</name>
    <dbReference type="NCBI Taxonomy" id="1193518"/>
    <lineage>
        <taxon>Bacteria</taxon>
        <taxon>Bacillati</taxon>
        <taxon>Actinomycetota</taxon>
        <taxon>Actinomycetes</taxon>
        <taxon>Micrococcales</taxon>
        <taxon>Intrasporangiaceae</taxon>
        <taxon>Nostocoides</taxon>
    </lineage>
</organism>
<evidence type="ECO:0000256" key="1">
    <source>
        <dbReference type="SAM" id="MobiDB-lite"/>
    </source>
</evidence>
<accession>A0A077MFR3</accession>